<evidence type="ECO:0000313" key="5">
    <source>
        <dbReference type="EMBL" id="OKH27370.1"/>
    </source>
</evidence>
<dbReference type="SMART" id="SM00450">
    <property type="entry name" value="RHOD"/>
    <property type="match status" value="2"/>
</dbReference>
<dbReference type="PROSITE" id="PS50206">
    <property type="entry name" value="RHODANESE_3"/>
    <property type="match status" value="2"/>
</dbReference>
<evidence type="ECO:0000256" key="2">
    <source>
        <dbReference type="ARBA" id="ARBA00022737"/>
    </source>
</evidence>
<accession>A0A1U7HUV0</accession>
<organism evidence="5 6">
    <name type="scientific">Chroogloeocystis siderophila 5.2 s.c.1</name>
    <dbReference type="NCBI Taxonomy" id="247279"/>
    <lineage>
        <taxon>Bacteria</taxon>
        <taxon>Bacillati</taxon>
        <taxon>Cyanobacteriota</taxon>
        <taxon>Cyanophyceae</taxon>
        <taxon>Oscillatoriophycideae</taxon>
        <taxon>Chroococcales</taxon>
        <taxon>Chroococcaceae</taxon>
        <taxon>Chroogloeocystis</taxon>
    </lineage>
</organism>
<feature type="domain" description="Rhodanese" evidence="4">
    <location>
        <begin position="17"/>
        <end position="128"/>
    </location>
</feature>
<proteinExistence type="predicted"/>
<dbReference type="CDD" id="cd01448">
    <property type="entry name" value="TST_Repeat_1"/>
    <property type="match status" value="1"/>
</dbReference>
<dbReference type="SUPFAM" id="SSF52821">
    <property type="entry name" value="Rhodanese/Cell cycle control phosphatase"/>
    <property type="match status" value="2"/>
</dbReference>
<dbReference type="OrthoDB" id="9770030at2"/>
<dbReference type="Proteomes" id="UP000185984">
    <property type="component" value="Unassembled WGS sequence"/>
</dbReference>
<name>A0A1U7HUV0_9CHRO</name>
<feature type="domain" description="Rhodanese" evidence="4">
    <location>
        <begin position="158"/>
        <end position="278"/>
    </location>
</feature>
<dbReference type="InterPro" id="IPR036873">
    <property type="entry name" value="Rhodanese-like_dom_sf"/>
</dbReference>
<dbReference type="CDD" id="cd01449">
    <property type="entry name" value="TST_Repeat_2"/>
    <property type="match status" value="1"/>
</dbReference>
<comment type="catalytic activity">
    <reaction evidence="3">
        <text>thiosulfate + hydrogen cyanide = thiocyanate + sulfite + 2 H(+)</text>
        <dbReference type="Rhea" id="RHEA:16881"/>
        <dbReference type="ChEBI" id="CHEBI:15378"/>
        <dbReference type="ChEBI" id="CHEBI:17359"/>
        <dbReference type="ChEBI" id="CHEBI:18022"/>
        <dbReference type="ChEBI" id="CHEBI:18407"/>
        <dbReference type="ChEBI" id="CHEBI:33542"/>
        <dbReference type="EC" id="2.8.1.1"/>
    </reaction>
</comment>
<keyword evidence="6" id="KW-1185">Reference proteome</keyword>
<dbReference type="GO" id="GO:0004792">
    <property type="term" value="F:thiosulfate-cyanide sulfurtransferase activity"/>
    <property type="evidence" value="ECO:0007669"/>
    <property type="project" value="UniProtKB-EC"/>
</dbReference>
<keyword evidence="2" id="KW-0677">Repeat</keyword>
<dbReference type="PANTHER" id="PTHR43855">
    <property type="entry name" value="THIOSULFATE SULFURTRANSFERASE"/>
    <property type="match status" value="1"/>
</dbReference>
<evidence type="ECO:0000313" key="6">
    <source>
        <dbReference type="Proteomes" id="UP000185984"/>
    </source>
</evidence>
<dbReference type="InterPro" id="IPR001763">
    <property type="entry name" value="Rhodanese-like_dom"/>
</dbReference>
<dbReference type="EMBL" id="MRCC01000006">
    <property type="protein sequence ID" value="OKH27370.1"/>
    <property type="molecule type" value="Genomic_DNA"/>
</dbReference>
<dbReference type="InterPro" id="IPR051126">
    <property type="entry name" value="Thiosulfate_sulfurtransferase"/>
</dbReference>
<dbReference type="Gene3D" id="3.40.250.10">
    <property type="entry name" value="Rhodanese-like domain"/>
    <property type="match status" value="2"/>
</dbReference>
<keyword evidence="5" id="KW-0808">Transferase</keyword>
<protein>
    <recommendedName>
        <fullName evidence="1">thiosulfate sulfurtransferase</fullName>
        <ecNumber evidence="1">2.8.1.1</ecNumber>
    </recommendedName>
</protein>
<evidence type="ECO:0000256" key="1">
    <source>
        <dbReference type="ARBA" id="ARBA00012245"/>
    </source>
</evidence>
<dbReference type="EC" id="2.8.1.1" evidence="1"/>
<dbReference type="AlphaFoldDB" id="A0A1U7HUV0"/>
<sequence>MEVKPLISPQELANLLEQQSVVVIDTRAPEEYAISHIPQAVNLREIFTYLATSTPEGLASLRSQFTELLGAAGIAGTEHIIIYEDALNTGYGQSCRGYFLLKYFGCPQISVLHGGYQAWLAAGLPTTTEIPTTENKAFTLNVDSSIMVTTAEMLQALNNPAIIKLDVRDADEWRGESSSPYGVDFCPRKGRIPGAVWIEWYRMMEPDSKTPMFRPSNEIMEICQEVGITPDSTVYVYCFKGSRASNTLIALKEAGIKDVRNYFASWNEWSRDPSLPIETGDPSQTKMPVQV</sequence>
<gene>
    <name evidence="5" type="ORF">NIES1031_08685</name>
</gene>
<dbReference type="Pfam" id="PF00581">
    <property type="entry name" value="Rhodanese"/>
    <property type="match status" value="2"/>
</dbReference>
<reference evidence="5 6" key="1">
    <citation type="submission" date="2016-11" db="EMBL/GenBank/DDBJ databases">
        <title>Draft Genome Sequences of Nine Cyanobacterial Strains from Diverse Habitats.</title>
        <authorList>
            <person name="Zhu T."/>
            <person name="Hou S."/>
            <person name="Lu X."/>
            <person name="Hess W.R."/>
        </authorList>
    </citation>
    <scope>NUCLEOTIDE SEQUENCE [LARGE SCALE GENOMIC DNA]</scope>
    <source>
        <strain evidence="5 6">5.2 s.c.1</strain>
    </source>
</reference>
<dbReference type="STRING" id="247279.NIES1031_08685"/>
<evidence type="ECO:0000259" key="4">
    <source>
        <dbReference type="PROSITE" id="PS50206"/>
    </source>
</evidence>
<comment type="caution">
    <text evidence="5">The sequence shown here is derived from an EMBL/GenBank/DDBJ whole genome shotgun (WGS) entry which is preliminary data.</text>
</comment>
<evidence type="ECO:0000256" key="3">
    <source>
        <dbReference type="ARBA" id="ARBA00047549"/>
    </source>
</evidence>
<dbReference type="PANTHER" id="PTHR43855:SF1">
    <property type="entry name" value="THIOSULFATE SULFURTRANSFERASE"/>
    <property type="match status" value="1"/>
</dbReference>